<name>A0A6H1U107_9CYAN</name>
<evidence type="ECO:0000313" key="1">
    <source>
        <dbReference type="EMBL" id="QIZ71850.1"/>
    </source>
</evidence>
<dbReference type="Proteomes" id="UP000500857">
    <property type="component" value="Chromosome"/>
</dbReference>
<accession>A0A6H1U107</accession>
<protein>
    <submittedName>
        <fullName evidence="1">Uncharacterized protein</fullName>
    </submittedName>
</protein>
<organism evidence="1 2">
    <name type="scientific">Oxynema aestuarii AP17</name>
    <dbReference type="NCBI Taxonomy" id="2064643"/>
    <lineage>
        <taxon>Bacteria</taxon>
        <taxon>Bacillati</taxon>
        <taxon>Cyanobacteriota</taxon>
        <taxon>Cyanophyceae</taxon>
        <taxon>Oscillatoriophycideae</taxon>
        <taxon>Oscillatoriales</taxon>
        <taxon>Oscillatoriaceae</taxon>
        <taxon>Oxynema</taxon>
        <taxon>Oxynema aestuarii</taxon>
    </lineage>
</organism>
<dbReference type="RefSeq" id="WP_168570002.1">
    <property type="nucleotide sequence ID" value="NZ_CP051167.1"/>
</dbReference>
<sequence length="56" mass="6673">MTDLGRLYSSFLTPSNSEITELKIGLEGQFSRRQFSVLTRERQSRFSDDRDRRYII</sequence>
<dbReference type="AlphaFoldDB" id="A0A6H1U107"/>
<reference evidence="1 2" key="1">
    <citation type="submission" date="2020-04" db="EMBL/GenBank/DDBJ databases">
        <authorList>
            <person name="Basu S."/>
            <person name="Maruthanayagam V."/>
            <person name="Chakraborty S."/>
            <person name="Pramanik A."/>
            <person name="Mukherjee J."/>
            <person name="Brink B."/>
        </authorList>
    </citation>
    <scope>NUCLEOTIDE SEQUENCE [LARGE SCALE GENOMIC DNA]</scope>
    <source>
        <strain evidence="1 2">AP17</strain>
    </source>
</reference>
<evidence type="ECO:0000313" key="2">
    <source>
        <dbReference type="Proteomes" id="UP000500857"/>
    </source>
</evidence>
<keyword evidence="2" id="KW-1185">Reference proteome</keyword>
<gene>
    <name evidence="1" type="ORF">HCG48_15715</name>
</gene>
<dbReference type="KEGG" id="oxy:HCG48_15715"/>
<proteinExistence type="predicted"/>
<dbReference type="EMBL" id="CP051167">
    <property type="protein sequence ID" value="QIZ71850.1"/>
    <property type="molecule type" value="Genomic_DNA"/>
</dbReference>